<gene>
    <name evidence="2" type="ORF">HDA32_005036</name>
</gene>
<evidence type="ECO:0000256" key="1">
    <source>
        <dbReference type="SAM" id="SignalP"/>
    </source>
</evidence>
<dbReference type="InterPro" id="IPR011047">
    <property type="entry name" value="Quinoprotein_ADH-like_sf"/>
</dbReference>
<dbReference type="RefSeq" id="WP_179645491.1">
    <property type="nucleotide sequence ID" value="NZ_BAAAYY010000048.1"/>
</dbReference>
<sequence>MPRTRRTRPLLATALGALALTALGPLTPTANAGLQHAAVVSDRPVGWTPHVLDGSVKDILRVGDTIVVGGDFSRVSDFRGNELRRTNLFAFEHDSGRIIHDFAPRTDGTVVSLAPGPDGTVYAGGAFTSVNGHAQRGIARLSVSDGDRDADFGARLDDGAVSRLESHGDLLYVGGSFGSVNGQERTGLARLDSGGDLDRDFDITIAGARRWSLRLEEIALSPAGDRLVINGTFTEVEGERRPQIAMIRIGSDGARLGDWSTEAFAAECSYERTNTYMRQMDFAPDGSYFTVVTSGGPDKKPGLCKTVTRWEADDRPGARPTWANHTGGDAIYSVEVTGAAVYVGGHQRWMDNPEGDKSAGPGAAPREGIAAVDPETGKALAWNPGRTRGHGVEALTATPEGLYVGSDTKRLAGEYHARLGMFPLD</sequence>
<dbReference type="Pfam" id="PF17164">
    <property type="entry name" value="DUF5122"/>
    <property type="match status" value="2"/>
</dbReference>
<protein>
    <submittedName>
        <fullName evidence="2">Uncharacterized protein</fullName>
    </submittedName>
</protein>
<evidence type="ECO:0000313" key="3">
    <source>
        <dbReference type="Proteomes" id="UP000589036"/>
    </source>
</evidence>
<feature type="signal peptide" evidence="1">
    <location>
        <begin position="1"/>
        <end position="32"/>
    </location>
</feature>
<proteinExistence type="predicted"/>
<dbReference type="SUPFAM" id="SSF50998">
    <property type="entry name" value="Quinoprotein alcohol dehydrogenase-like"/>
    <property type="match status" value="1"/>
</dbReference>
<evidence type="ECO:0000313" key="2">
    <source>
        <dbReference type="EMBL" id="NYE49916.1"/>
    </source>
</evidence>
<comment type="caution">
    <text evidence="2">The sequence shown here is derived from an EMBL/GenBank/DDBJ whole genome shotgun (WGS) entry which is preliminary data.</text>
</comment>
<dbReference type="InterPro" id="IPR013431">
    <property type="entry name" value="Delta_60_rpt"/>
</dbReference>
<accession>A0A852TZB7</accession>
<organism evidence="2 3">
    <name type="scientific">Spinactinospora alkalitolerans</name>
    <dbReference type="NCBI Taxonomy" id="687207"/>
    <lineage>
        <taxon>Bacteria</taxon>
        <taxon>Bacillati</taxon>
        <taxon>Actinomycetota</taxon>
        <taxon>Actinomycetes</taxon>
        <taxon>Streptosporangiales</taxon>
        <taxon>Nocardiopsidaceae</taxon>
        <taxon>Spinactinospora</taxon>
    </lineage>
</organism>
<dbReference type="AlphaFoldDB" id="A0A852TZB7"/>
<feature type="chain" id="PRO_5038875481" evidence="1">
    <location>
        <begin position="33"/>
        <end position="425"/>
    </location>
</feature>
<keyword evidence="1" id="KW-0732">Signal</keyword>
<name>A0A852TZB7_9ACTN</name>
<dbReference type="Proteomes" id="UP000589036">
    <property type="component" value="Unassembled WGS sequence"/>
</dbReference>
<keyword evidence="3" id="KW-1185">Reference proteome</keyword>
<dbReference type="Gene3D" id="2.80.10.50">
    <property type="match status" value="1"/>
</dbReference>
<dbReference type="EMBL" id="JACCCC010000001">
    <property type="protein sequence ID" value="NYE49916.1"/>
    <property type="molecule type" value="Genomic_DNA"/>
</dbReference>
<reference evidence="2 3" key="1">
    <citation type="submission" date="2020-07" db="EMBL/GenBank/DDBJ databases">
        <title>Sequencing the genomes of 1000 actinobacteria strains.</title>
        <authorList>
            <person name="Klenk H.-P."/>
        </authorList>
    </citation>
    <scope>NUCLEOTIDE SEQUENCE [LARGE SCALE GENOMIC DNA]</scope>
    <source>
        <strain evidence="2 3">CXB654</strain>
    </source>
</reference>